<keyword evidence="3" id="KW-1185">Reference proteome</keyword>
<dbReference type="Proteomes" id="UP000242638">
    <property type="component" value="Unassembled WGS sequence"/>
</dbReference>
<keyword evidence="1" id="KW-0732">Signal</keyword>
<sequence length="64" mass="7230">MAKWLVLLYLSLVLLPLVFGQQRPAGPWRHRIQWENNGQVYSLMSTGSEYQAPARSASTASKLL</sequence>
<dbReference type="GeneTree" id="ENSGT00940000179156"/>
<evidence type="ECO:0000313" key="2">
    <source>
        <dbReference type="Ensembl" id="ENSPREP00000019590.1"/>
    </source>
</evidence>
<evidence type="ECO:0000256" key="1">
    <source>
        <dbReference type="SAM" id="SignalP"/>
    </source>
</evidence>
<reference evidence="3" key="1">
    <citation type="submission" date="2013-11" db="EMBL/GenBank/DDBJ databases">
        <title>The genomic landscape of the Guanapo guppy.</title>
        <authorList>
            <person name="Kuenstner A."/>
            <person name="Dreyer C."/>
        </authorList>
    </citation>
    <scope>NUCLEOTIDE SEQUENCE</scope>
    <source>
        <strain evidence="3">Guanapo</strain>
    </source>
</reference>
<protein>
    <submittedName>
        <fullName evidence="2">Uncharacterized protein</fullName>
    </submittedName>
</protein>
<dbReference type="AlphaFoldDB" id="A0A3P9PCU6"/>
<feature type="signal peptide" evidence="1">
    <location>
        <begin position="1"/>
        <end position="20"/>
    </location>
</feature>
<accession>A0A3P9PCU6</accession>
<feature type="chain" id="PRO_5018220473" evidence="1">
    <location>
        <begin position="21"/>
        <end position="64"/>
    </location>
</feature>
<reference evidence="2" key="2">
    <citation type="submission" date="2025-08" db="UniProtKB">
        <authorList>
            <consortium name="Ensembl"/>
        </authorList>
    </citation>
    <scope>IDENTIFICATION</scope>
    <source>
        <strain evidence="2">Guanapo</strain>
    </source>
</reference>
<evidence type="ECO:0000313" key="3">
    <source>
        <dbReference type="Proteomes" id="UP000242638"/>
    </source>
</evidence>
<proteinExistence type="predicted"/>
<dbReference type="Bgee" id="ENSPREG00000013268">
    <property type="expression patterns" value="Expressed in caudal fin"/>
</dbReference>
<reference evidence="2" key="3">
    <citation type="submission" date="2025-09" db="UniProtKB">
        <authorList>
            <consortium name="Ensembl"/>
        </authorList>
    </citation>
    <scope>IDENTIFICATION</scope>
    <source>
        <strain evidence="2">Guanapo</strain>
    </source>
</reference>
<dbReference type="Ensembl" id="ENSPRET00000019801.1">
    <property type="protein sequence ID" value="ENSPREP00000019590.1"/>
    <property type="gene ID" value="ENSPREG00000013268.1"/>
</dbReference>
<organism evidence="2 3">
    <name type="scientific">Poecilia reticulata</name>
    <name type="common">Guppy</name>
    <name type="synonym">Acanthophacelus reticulatus</name>
    <dbReference type="NCBI Taxonomy" id="8081"/>
    <lineage>
        <taxon>Eukaryota</taxon>
        <taxon>Metazoa</taxon>
        <taxon>Chordata</taxon>
        <taxon>Craniata</taxon>
        <taxon>Vertebrata</taxon>
        <taxon>Euteleostomi</taxon>
        <taxon>Actinopterygii</taxon>
        <taxon>Neopterygii</taxon>
        <taxon>Teleostei</taxon>
        <taxon>Neoteleostei</taxon>
        <taxon>Acanthomorphata</taxon>
        <taxon>Ovalentaria</taxon>
        <taxon>Atherinomorphae</taxon>
        <taxon>Cyprinodontiformes</taxon>
        <taxon>Poeciliidae</taxon>
        <taxon>Poeciliinae</taxon>
        <taxon>Poecilia</taxon>
    </lineage>
</organism>
<name>A0A3P9PCU6_POERE</name>
<dbReference type="STRING" id="8081.ENSPREP00000019590"/>